<dbReference type="EMBL" id="CDSC02000138">
    <property type="protein sequence ID" value="SEH72510.1"/>
    <property type="molecule type" value="Genomic_DNA"/>
</dbReference>
<dbReference type="SUPFAM" id="SSF160443">
    <property type="entry name" value="SMR domain-like"/>
    <property type="match status" value="1"/>
</dbReference>
<reference evidence="3" key="2">
    <citation type="submission" date="2016-06" db="EMBL/GenBank/DDBJ databases">
        <authorList>
            <person name="Olsen C.W."/>
            <person name="Carey S."/>
            <person name="Hinshaw L."/>
            <person name="Karasin A.I."/>
        </authorList>
    </citation>
    <scope>NUCLEOTIDE SEQUENCE [LARGE SCALE GENOMIC DNA]</scope>
    <source>
        <strain evidence="2">BazSymA</strain>
        <strain evidence="3">BazSymB</strain>
    </source>
</reference>
<organism evidence="3 4">
    <name type="scientific">Bathymodiolus azoricus thioautotrophic gill symbiont</name>
    <dbReference type="NCBI Taxonomy" id="235205"/>
    <lineage>
        <taxon>Bacteria</taxon>
        <taxon>Pseudomonadati</taxon>
        <taxon>Pseudomonadota</taxon>
        <taxon>Gammaproteobacteria</taxon>
        <taxon>sulfur-oxidizing symbionts</taxon>
    </lineage>
</organism>
<accession>A0A1H6LSB9</accession>
<evidence type="ECO:0000313" key="5">
    <source>
        <dbReference type="Proteomes" id="UP000198988"/>
    </source>
</evidence>
<dbReference type="OrthoDB" id="9808881at2"/>
<evidence type="ECO:0000313" key="3">
    <source>
        <dbReference type="EMBL" id="SEH91615.1"/>
    </source>
</evidence>
<dbReference type="EMBL" id="CVUD02000234">
    <property type="protein sequence ID" value="SEH91615.1"/>
    <property type="molecule type" value="Genomic_DNA"/>
</dbReference>
<dbReference type="SMART" id="SM00463">
    <property type="entry name" value="SMR"/>
    <property type="match status" value="1"/>
</dbReference>
<dbReference type="InterPro" id="IPR002625">
    <property type="entry name" value="Smr_dom"/>
</dbReference>
<dbReference type="RefSeq" id="WP_090715385.1">
    <property type="nucleotide sequence ID" value="NZ_CAESAP020000136.1"/>
</dbReference>
<protein>
    <submittedName>
        <fullName evidence="3">Smr domain-containing protein</fullName>
    </submittedName>
</protein>
<dbReference type="STRING" id="235205.BAZSYMB_GCONTIG00613_1"/>
<evidence type="ECO:0000259" key="1">
    <source>
        <dbReference type="PROSITE" id="PS50828"/>
    </source>
</evidence>
<dbReference type="PANTHER" id="PTHR35562:SF2">
    <property type="entry name" value="DNA ENDONUCLEASE SMRA-RELATED"/>
    <property type="match status" value="1"/>
</dbReference>
<dbReference type="Proteomes" id="UP000198559">
    <property type="component" value="Unassembled WGS sequence"/>
</dbReference>
<dbReference type="PROSITE" id="PS50828">
    <property type="entry name" value="SMR"/>
    <property type="match status" value="1"/>
</dbReference>
<dbReference type="PANTHER" id="PTHR35562">
    <property type="entry name" value="DNA ENDONUCLEASE SMRA-RELATED"/>
    <property type="match status" value="1"/>
</dbReference>
<name>A0A1H6LSB9_9GAMM</name>
<dbReference type="AlphaFoldDB" id="A0A1H6LSB9"/>
<dbReference type="Proteomes" id="UP000198988">
    <property type="component" value="Unassembled WGS sequence"/>
</dbReference>
<sequence>MNKINKEDILLFRDTVNTQAPVDKDGVSRIRKLKRKPPFTEYSYVIDGTIAGEEVVSYAKSGISGKMINKMKRGHIDNISELDLHGYTIKQTCEALSEFIYREQFEQFVRIIHGKGYRSDNKMSVLKTQVVNFLKQHPQVLAFHSCPPKDGGTGAIFALLKQ</sequence>
<dbReference type="Pfam" id="PF01713">
    <property type="entry name" value="Smr"/>
    <property type="match status" value="1"/>
</dbReference>
<dbReference type="Gene3D" id="3.30.1370.110">
    <property type="match status" value="1"/>
</dbReference>
<reference evidence="4 5" key="1">
    <citation type="submission" date="2016-06" db="EMBL/GenBank/DDBJ databases">
        <authorList>
            <person name="Petersen J."/>
            <person name="Sayavedra L."/>
        </authorList>
    </citation>
    <scope>NUCLEOTIDE SEQUENCE [LARGE SCALE GENOMIC DNA]</scope>
    <source>
        <strain evidence="5">BazSymA</strain>
        <strain evidence="4">BazSymB</strain>
    </source>
</reference>
<dbReference type="InterPro" id="IPR036063">
    <property type="entry name" value="Smr_dom_sf"/>
</dbReference>
<proteinExistence type="predicted"/>
<gene>
    <name evidence="2" type="ORF">BAZSYMA_ACONTIG04990_4</name>
    <name evidence="3" type="ORF">BAZSYMB_GCONTIG00613_1</name>
</gene>
<evidence type="ECO:0000313" key="4">
    <source>
        <dbReference type="Proteomes" id="UP000198559"/>
    </source>
</evidence>
<evidence type="ECO:0000313" key="2">
    <source>
        <dbReference type="EMBL" id="SEH72510.1"/>
    </source>
</evidence>
<feature type="domain" description="Smr" evidence="1">
    <location>
        <begin position="82"/>
        <end position="161"/>
    </location>
</feature>